<proteinExistence type="predicted"/>
<evidence type="ECO:0000313" key="2">
    <source>
        <dbReference type="EMBL" id="OXA52156.1"/>
    </source>
</evidence>
<keyword evidence="3" id="KW-1185">Reference proteome</keyword>
<sequence length="111" mass="12644">MDFMVISSCLTYFLLISNFVGSSTITTCCKYQSVLNLGTGQCEAHPSYEFEYDIFLPEWKIPTAFSENGEELETLRLVERAPWCKCTAAKEISLQFGKELGNKNDTVKFYL</sequence>
<name>A0A226E6F7_FOLCA</name>
<feature type="signal peptide" evidence="1">
    <location>
        <begin position="1"/>
        <end position="22"/>
    </location>
</feature>
<reference evidence="2 3" key="1">
    <citation type="submission" date="2015-12" db="EMBL/GenBank/DDBJ databases">
        <title>The genome of Folsomia candida.</title>
        <authorList>
            <person name="Faddeeva A."/>
            <person name="Derks M.F."/>
            <person name="Anvar Y."/>
            <person name="Smit S."/>
            <person name="Van Straalen N."/>
            <person name="Roelofs D."/>
        </authorList>
    </citation>
    <scope>NUCLEOTIDE SEQUENCE [LARGE SCALE GENOMIC DNA]</scope>
    <source>
        <strain evidence="2 3">VU population</strain>
        <tissue evidence="2">Whole body</tissue>
    </source>
</reference>
<keyword evidence="1" id="KW-0732">Signal</keyword>
<evidence type="ECO:0000313" key="3">
    <source>
        <dbReference type="Proteomes" id="UP000198287"/>
    </source>
</evidence>
<accession>A0A226E6F7</accession>
<dbReference type="EMBL" id="LNIX01000007">
    <property type="protein sequence ID" value="OXA52156.1"/>
    <property type="molecule type" value="Genomic_DNA"/>
</dbReference>
<organism evidence="2 3">
    <name type="scientific">Folsomia candida</name>
    <name type="common">Springtail</name>
    <dbReference type="NCBI Taxonomy" id="158441"/>
    <lineage>
        <taxon>Eukaryota</taxon>
        <taxon>Metazoa</taxon>
        <taxon>Ecdysozoa</taxon>
        <taxon>Arthropoda</taxon>
        <taxon>Hexapoda</taxon>
        <taxon>Collembola</taxon>
        <taxon>Entomobryomorpha</taxon>
        <taxon>Isotomoidea</taxon>
        <taxon>Isotomidae</taxon>
        <taxon>Proisotominae</taxon>
        <taxon>Folsomia</taxon>
    </lineage>
</organism>
<evidence type="ECO:0000256" key="1">
    <source>
        <dbReference type="SAM" id="SignalP"/>
    </source>
</evidence>
<feature type="chain" id="PRO_5012736842" evidence="1">
    <location>
        <begin position="23"/>
        <end position="111"/>
    </location>
</feature>
<dbReference type="AlphaFoldDB" id="A0A226E6F7"/>
<dbReference type="Proteomes" id="UP000198287">
    <property type="component" value="Unassembled WGS sequence"/>
</dbReference>
<protein>
    <submittedName>
        <fullName evidence="2">Uncharacterized protein</fullName>
    </submittedName>
</protein>
<comment type="caution">
    <text evidence="2">The sequence shown here is derived from an EMBL/GenBank/DDBJ whole genome shotgun (WGS) entry which is preliminary data.</text>
</comment>
<gene>
    <name evidence="2" type="ORF">Fcan01_13831</name>
</gene>